<keyword evidence="4" id="KW-0811">Translocation</keyword>
<dbReference type="GO" id="GO:0031965">
    <property type="term" value="C:nuclear membrane"/>
    <property type="evidence" value="ECO:0007669"/>
    <property type="project" value="UniProtKB-SubCell"/>
</dbReference>
<evidence type="ECO:0000256" key="2">
    <source>
        <dbReference type="ARBA" id="ARBA00004620"/>
    </source>
</evidence>
<accession>A0A2T0FJT5</accession>
<sequence length="1266" mass="136408">MNHLAIIRLFYYTQGFEANSCQLQTLEISRVPSVADINMEEKETDDWAFRKLGPEAGVPVVERYDEVPQERVNLFDISNGDSETALFAAAGSKAVVVGKAEALYQKLAINSELETRSIPVSNPLFVQILANASQIAVYDQQNELTLFGADGTKQWSSTIEGITQLEKHPSQASLAYICNGNAFLLTDSVTQKLGEAKRLCFDSEGNAVLGTDSSIMFGSSTVNLPKEGVLVYLQSAGSSILAVISEDDEYTAFLYTSGSWVDIPDACPPFGDDSRYLTWYSGAVAKWIGNDLSVLVASASQSSDMLLATSSEILSPSEDADKASMPFTEDETSPVGAATYTGSSLAPPKGFAGVEELAPMPIWMVLTNEGFVTGWAILSREAIKSGATLSTNFSITATLNPQAKLSIENTASELASEEVVDPDLLSGLSVSTGASKAQPTVEQKESAAKEAAAESSEADKKEPEIAATSSVNQSSLFGAVPSSFGSSWGSSSAFGSKQPSSAPKMQFNFSSSSQPVAPSPSFSFGKPDTKESPFGALAGKSVFTSDTSSPFASLQSNRPNALDTNTESPFASVTNNESAKPKSIFNLDSSQKKENENPFGKLKTPETSIFGQSAGGDQKSVFGQPQGEGLKSISCKPEEQKSIFGKPEEQKSIFGKPTEEQKSLFGKPQAEEQKSVFGKPAEEQRSFFDQPTGEKKSIFGKPEEQKSFFGKPEGQKSLFGKPEEQKSIVGKPAREQKSLFGQPTGEQRSLFGNPAEEQKSLFGKPEEQKSLFGEPADEPKSLFGKQPGEEPKSLFGGPSYEQPKSLFGKAAGDPPKSLFGQPSGEQQETVLGKPAGETKSLFGKPEIDAKGLFSEPVSSDKTQASLDLGGLGEALNDMPFPKLTINDSPLPKAEATNADHETQTRPSGIEPVAAPDLDEDSEATESESEVEDGEIDYSLEESFADEDGSDLTGSESVVSLSVSESVPASEPEAIQTSAIEEPLVSVDAEGFSEYEEVLDPNEITYAEFPPEDEELLEFSVPEPVAPLSDLDSAYAETNQLFQVLDYNLQVLENLTARVKNQNQLSGTPDLLDFEKWTLESIPKLASVVTSLSETVKNEQVSDEQLQSAGKLRQGLEESFVDINEVAESLVFMRRDLGSQAQRRRPLPFTAAKLQRHMRDQLETVHTKLKQCEASILNLKAKQNPPRVADINVAMDVVEAQVNKLSNVVGSLGSRQKQSLGAADISAYSASILGLSEMKEYDEVFVDQQRQRKFIEKVGASLRNRTL</sequence>
<feature type="compositionally biased region" description="Low complexity" evidence="6">
    <location>
        <begin position="509"/>
        <end position="524"/>
    </location>
</feature>
<dbReference type="STRING" id="45607.A0A2T0FJT5"/>
<evidence type="ECO:0000313" key="8">
    <source>
        <dbReference type="EMBL" id="PRT55239.1"/>
    </source>
</evidence>
<dbReference type="Pfam" id="PF16755">
    <property type="entry name" value="Beta-prop_NUP159_NUP214"/>
    <property type="match status" value="1"/>
</dbReference>
<evidence type="ECO:0000259" key="7">
    <source>
        <dbReference type="Pfam" id="PF16755"/>
    </source>
</evidence>
<feature type="compositionally biased region" description="Basic and acidic residues" evidence="6">
    <location>
        <begin position="721"/>
        <end position="737"/>
    </location>
</feature>
<feature type="region of interest" description="Disordered" evidence="6">
    <location>
        <begin position="431"/>
        <end position="469"/>
    </location>
</feature>
<evidence type="ECO:0000313" key="9">
    <source>
        <dbReference type="Proteomes" id="UP000238350"/>
    </source>
</evidence>
<keyword evidence="4" id="KW-0509">mRNA transport</keyword>
<feature type="compositionally biased region" description="Low complexity" evidence="6">
    <location>
        <begin position="954"/>
        <end position="973"/>
    </location>
</feature>
<dbReference type="InterPro" id="IPR039462">
    <property type="entry name" value="Nup159/Nup146_N"/>
</dbReference>
<feature type="compositionally biased region" description="Basic and acidic residues" evidence="6">
    <location>
        <begin position="636"/>
        <end position="662"/>
    </location>
</feature>
<feature type="region of interest" description="Disordered" evidence="6">
    <location>
        <begin position="488"/>
        <end position="842"/>
    </location>
</feature>
<comment type="subcellular location">
    <subcellularLocation>
        <location evidence="2">Nucleus membrane</location>
        <topology evidence="2">Peripheral membrane protein</topology>
        <orientation evidence="2">Nucleoplasmic side</orientation>
    </subcellularLocation>
    <subcellularLocation>
        <location evidence="1">Nucleus</location>
        <location evidence="1">Nuclear pore complex</location>
    </subcellularLocation>
</comment>
<gene>
    <name evidence="8" type="ORF">B9G98_02859</name>
</gene>
<dbReference type="AlphaFoldDB" id="A0A2T0FJT5"/>
<organism evidence="8 9">
    <name type="scientific">Wickerhamiella sorbophila</name>
    <dbReference type="NCBI Taxonomy" id="45607"/>
    <lineage>
        <taxon>Eukaryota</taxon>
        <taxon>Fungi</taxon>
        <taxon>Dikarya</taxon>
        <taxon>Ascomycota</taxon>
        <taxon>Saccharomycotina</taxon>
        <taxon>Dipodascomycetes</taxon>
        <taxon>Dipodascales</taxon>
        <taxon>Trichomonascaceae</taxon>
        <taxon>Wickerhamiella</taxon>
    </lineage>
</organism>
<keyword evidence="3" id="KW-0813">Transport</keyword>
<evidence type="ECO:0000256" key="6">
    <source>
        <dbReference type="SAM" id="MobiDB-lite"/>
    </source>
</evidence>
<keyword evidence="5" id="KW-0539">Nucleus</keyword>
<dbReference type="Proteomes" id="UP000238350">
    <property type="component" value="Unassembled WGS sequence"/>
</dbReference>
<keyword evidence="4" id="KW-0906">Nuclear pore complex</keyword>
<feature type="domain" description="Nucleoporin Nup159/Nup146 N-terminal" evidence="7">
    <location>
        <begin position="259"/>
        <end position="371"/>
    </location>
</feature>
<comment type="caution">
    <text evidence="8">The sequence shown here is derived from an EMBL/GenBank/DDBJ whole genome shotgun (WGS) entry which is preliminary data.</text>
</comment>
<dbReference type="Pfam" id="PF13634">
    <property type="entry name" value="Nucleoporin_FG"/>
    <property type="match status" value="3"/>
</dbReference>
<dbReference type="GO" id="GO:0044613">
    <property type="term" value="C:nuclear pore central transport channel"/>
    <property type="evidence" value="ECO:0007669"/>
    <property type="project" value="UniProtKB-ARBA"/>
</dbReference>
<dbReference type="OrthoDB" id="248320at2759"/>
<reference evidence="8 9" key="1">
    <citation type="submission" date="2017-04" db="EMBL/GenBank/DDBJ databases">
        <title>Genome sequencing of [Candida] sorbophila.</title>
        <authorList>
            <person name="Ahn J.O."/>
        </authorList>
    </citation>
    <scope>NUCLEOTIDE SEQUENCE [LARGE SCALE GENOMIC DNA]</scope>
    <source>
        <strain evidence="8 9">DS02</strain>
    </source>
</reference>
<dbReference type="RefSeq" id="XP_024665184.1">
    <property type="nucleotide sequence ID" value="XM_024809416.1"/>
</dbReference>
<keyword evidence="9" id="KW-1185">Reference proteome</keyword>
<dbReference type="GO" id="GO:0017056">
    <property type="term" value="F:structural constituent of nuclear pore"/>
    <property type="evidence" value="ECO:0007669"/>
    <property type="project" value="UniProtKB-ARBA"/>
</dbReference>
<feature type="compositionally biased region" description="Basic and acidic residues" evidence="6">
    <location>
        <begin position="756"/>
        <end position="769"/>
    </location>
</feature>
<feature type="compositionally biased region" description="Acidic residues" evidence="6">
    <location>
        <begin position="916"/>
        <end position="949"/>
    </location>
</feature>
<dbReference type="GeneID" id="36516607"/>
<proteinExistence type="predicted"/>
<dbReference type="InterPro" id="IPR025574">
    <property type="entry name" value="Nucleoporin_FG_rpt"/>
</dbReference>
<feature type="compositionally biased region" description="Basic and acidic residues" evidence="6">
    <location>
        <begin position="442"/>
        <end position="464"/>
    </location>
</feature>
<dbReference type="Gene3D" id="2.130.10.10">
    <property type="entry name" value="YVTN repeat-like/Quinoprotein amine dehydrogenase"/>
    <property type="match status" value="1"/>
</dbReference>
<feature type="compositionally biased region" description="Basic and acidic residues" evidence="6">
    <location>
        <begin position="669"/>
        <end position="706"/>
    </location>
</feature>
<evidence type="ECO:0000256" key="5">
    <source>
        <dbReference type="ARBA" id="ARBA00023242"/>
    </source>
</evidence>
<keyword evidence="4" id="KW-0653">Protein transport</keyword>
<dbReference type="GO" id="GO:0006606">
    <property type="term" value="P:protein import into nucleus"/>
    <property type="evidence" value="ECO:0007669"/>
    <property type="project" value="UniProtKB-ARBA"/>
</dbReference>
<dbReference type="EMBL" id="NDIQ01000021">
    <property type="protein sequence ID" value="PRT55239.1"/>
    <property type="molecule type" value="Genomic_DNA"/>
</dbReference>
<feature type="region of interest" description="Disordered" evidence="6">
    <location>
        <begin position="870"/>
        <end position="973"/>
    </location>
</feature>
<evidence type="ECO:0000256" key="1">
    <source>
        <dbReference type="ARBA" id="ARBA00004567"/>
    </source>
</evidence>
<protein>
    <submittedName>
        <fullName evidence="8">Nucleoporin AMO1</fullName>
    </submittedName>
</protein>
<evidence type="ECO:0000256" key="3">
    <source>
        <dbReference type="ARBA" id="ARBA00022448"/>
    </source>
</evidence>
<name>A0A2T0FJT5_9ASCO</name>
<dbReference type="SUPFAM" id="SSF117289">
    <property type="entry name" value="Nucleoporin domain"/>
    <property type="match status" value="1"/>
</dbReference>
<feature type="compositionally biased region" description="Polar residues" evidence="6">
    <location>
        <begin position="431"/>
        <end position="441"/>
    </location>
</feature>
<dbReference type="InterPro" id="IPR015943">
    <property type="entry name" value="WD40/YVTN_repeat-like_dom_sf"/>
</dbReference>
<feature type="compositionally biased region" description="Polar residues" evidence="6">
    <location>
        <begin position="542"/>
        <end position="578"/>
    </location>
</feature>
<evidence type="ECO:0000256" key="4">
    <source>
        <dbReference type="ARBA" id="ARBA00023132"/>
    </source>
</evidence>